<feature type="signal peptide" evidence="2">
    <location>
        <begin position="1"/>
        <end position="26"/>
    </location>
</feature>
<organism evidence="5 6">
    <name type="scientific">Vallitalea guaymasensis</name>
    <dbReference type="NCBI Taxonomy" id="1185412"/>
    <lineage>
        <taxon>Bacteria</taxon>
        <taxon>Bacillati</taxon>
        <taxon>Bacillota</taxon>
        <taxon>Clostridia</taxon>
        <taxon>Lachnospirales</taxon>
        <taxon>Vallitaleaceae</taxon>
        <taxon>Vallitalea</taxon>
    </lineage>
</organism>
<protein>
    <submittedName>
        <fullName evidence="5">DUF3048 domain-containing protein</fullName>
    </submittedName>
</protein>
<accession>A0A8J8MFJ9</accession>
<feature type="domain" description="DUF3048" evidence="3">
    <location>
        <begin position="84"/>
        <end position="226"/>
    </location>
</feature>
<dbReference type="InterPro" id="IPR023158">
    <property type="entry name" value="YerB-like_sf"/>
</dbReference>
<sequence>MNKVLNKVMIKAIILVMILTMSTVTGCKKKVSDTSVNEDNQAETNITDSEEQENNDTTDIEDNEEPQEVEEVVNNHEGEVINTLTGQWISEEAANRRPIGIMINNLKAAMPQSGIAQADIVYETLVEGGITRLYAIFRDFDAEKIGPVRSARHYYLDFAFDHDAIYVHYGKSTYAKDKFKEWNSPHMDGLSGLDAVMCYQDPTRVRPHSTYTSYDKLLKAWKQVGYRETNKEDFEAKFKFSEEEINLTSDMEATYIDLPYSHYEQKPWFEYNEEDNLYYRFQFGGKHIDRETDEQLKYKNIIIQFANIWTIKGDKYGCMNMTLVTSGEGYYITNGKAQKITWKKPSHYKPTLYYNENGEEIKLNKGKTWVSVFPKNRKSKITFTK</sequence>
<dbReference type="AlphaFoldDB" id="A0A8J8MFJ9"/>
<proteinExistence type="predicted"/>
<evidence type="ECO:0000256" key="2">
    <source>
        <dbReference type="SAM" id="SignalP"/>
    </source>
</evidence>
<dbReference type="Proteomes" id="UP000677305">
    <property type="component" value="Chromosome"/>
</dbReference>
<feature type="chain" id="PRO_5038907483" evidence="2">
    <location>
        <begin position="27"/>
        <end position="385"/>
    </location>
</feature>
<feature type="compositionally biased region" description="Polar residues" evidence="1">
    <location>
        <begin position="35"/>
        <end position="47"/>
    </location>
</feature>
<evidence type="ECO:0000313" key="6">
    <source>
        <dbReference type="Proteomes" id="UP000677305"/>
    </source>
</evidence>
<keyword evidence="6" id="KW-1185">Reference proteome</keyword>
<name>A0A8J8MFJ9_9FIRM</name>
<dbReference type="Pfam" id="PF11258">
    <property type="entry name" value="DUF3048"/>
    <property type="match status" value="1"/>
</dbReference>
<reference evidence="5 6" key="1">
    <citation type="submission" date="2020-07" db="EMBL/GenBank/DDBJ databases">
        <title>Vallitalea guaymasensis genome.</title>
        <authorList>
            <person name="Postec A."/>
        </authorList>
    </citation>
    <scope>NUCLEOTIDE SEQUENCE [LARGE SCALE GENOMIC DNA]</scope>
    <source>
        <strain evidence="5 6">Ra1766G1</strain>
    </source>
</reference>
<keyword evidence="2" id="KW-0732">Signal</keyword>
<evidence type="ECO:0000259" key="4">
    <source>
        <dbReference type="Pfam" id="PF17479"/>
    </source>
</evidence>
<evidence type="ECO:0000259" key="3">
    <source>
        <dbReference type="Pfam" id="PF11258"/>
    </source>
</evidence>
<evidence type="ECO:0000256" key="1">
    <source>
        <dbReference type="SAM" id="MobiDB-lite"/>
    </source>
</evidence>
<dbReference type="InterPro" id="IPR035328">
    <property type="entry name" value="DUF3048_C"/>
</dbReference>
<dbReference type="PROSITE" id="PS51257">
    <property type="entry name" value="PROKAR_LIPOPROTEIN"/>
    <property type="match status" value="1"/>
</dbReference>
<feature type="compositionally biased region" description="Acidic residues" evidence="1">
    <location>
        <begin position="48"/>
        <end position="66"/>
    </location>
</feature>
<dbReference type="EMBL" id="CP058561">
    <property type="protein sequence ID" value="QUH31725.1"/>
    <property type="molecule type" value="Genomic_DNA"/>
</dbReference>
<feature type="domain" description="DUF3048" evidence="4">
    <location>
        <begin position="256"/>
        <end position="370"/>
    </location>
</feature>
<dbReference type="KEGG" id="vgu:HYG85_23455"/>
<dbReference type="SUPFAM" id="SSF159774">
    <property type="entry name" value="YerB-like"/>
    <property type="match status" value="1"/>
</dbReference>
<feature type="region of interest" description="Disordered" evidence="1">
    <location>
        <begin position="35"/>
        <end position="66"/>
    </location>
</feature>
<dbReference type="RefSeq" id="WP_212691675.1">
    <property type="nucleotide sequence ID" value="NZ_CP058561.1"/>
</dbReference>
<dbReference type="Gene3D" id="3.50.90.10">
    <property type="entry name" value="YerB-like"/>
    <property type="match status" value="1"/>
</dbReference>
<gene>
    <name evidence="5" type="ORF">HYG85_23455</name>
</gene>
<dbReference type="Pfam" id="PF17479">
    <property type="entry name" value="DUF3048_C"/>
    <property type="match status" value="1"/>
</dbReference>
<evidence type="ECO:0000313" key="5">
    <source>
        <dbReference type="EMBL" id="QUH31725.1"/>
    </source>
</evidence>
<dbReference type="InterPro" id="IPR021416">
    <property type="entry name" value="DUF3048_N"/>
</dbReference>